<feature type="region of interest" description="Disordered" evidence="1">
    <location>
        <begin position="32"/>
        <end position="80"/>
    </location>
</feature>
<dbReference type="AlphaFoldDB" id="A0A5B0SFA9"/>
<sequence>MKAPIQLQRQRTSGGPASQNFSLLLPFLRLPCGNTPGNQQPLSPHGTPKRTSNLATGSFSNPSLVHQRNHPSIHPPAIMT</sequence>
<reference evidence="2 3" key="1">
    <citation type="submission" date="2019-05" db="EMBL/GenBank/DDBJ databases">
        <title>Emergence of the Ug99 lineage of the wheat stem rust pathogen through somatic hybridization.</title>
        <authorList>
            <person name="Li F."/>
            <person name="Upadhyaya N.M."/>
            <person name="Sperschneider J."/>
            <person name="Matny O."/>
            <person name="Nguyen-Phuc H."/>
            <person name="Mago R."/>
            <person name="Raley C."/>
            <person name="Miller M.E."/>
            <person name="Silverstein K.A.T."/>
            <person name="Henningsen E."/>
            <person name="Hirsch C.D."/>
            <person name="Visser B."/>
            <person name="Pretorius Z.A."/>
            <person name="Steffenson B.J."/>
            <person name="Schwessinger B."/>
            <person name="Dodds P.N."/>
            <person name="Figueroa M."/>
        </authorList>
    </citation>
    <scope>NUCLEOTIDE SEQUENCE [LARGE SCALE GENOMIC DNA]</scope>
    <source>
        <strain evidence="2 3">Ug99</strain>
    </source>
</reference>
<protein>
    <submittedName>
        <fullName evidence="2">Uncharacterized protein</fullName>
    </submittedName>
</protein>
<organism evidence="2 3">
    <name type="scientific">Puccinia graminis f. sp. tritici</name>
    <dbReference type="NCBI Taxonomy" id="56615"/>
    <lineage>
        <taxon>Eukaryota</taxon>
        <taxon>Fungi</taxon>
        <taxon>Dikarya</taxon>
        <taxon>Basidiomycota</taxon>
        <taxon>Pucciniomycotina</taxon>
        <taxon>Pucciniomycetes</taxon>
        <taxon>Pucciniales</taxon>
        <taxon>Pucciniaceae</taxon>
        <taxon>Puccinia</taxon>
    </lineage>
</organism>
<evidence type="ECO:0000256" key="1">
    <source>
        <dbReference type="SAM" id="MobiDB-lite"/>
    </source>
</evidence>
<proteinExistence type="predicted"/>
<accession>A0A5B0SFA9</accession>
<dbReference type="Proteomes" id="UP000325313">
    <property type="component" value="Unassembled WGS sequence"/>
</dbReference>
<gene>
    <name evidence="2" type="ORF">PGTUg99_006458</name>
</gene>
<name>A0A5B0SFA9_PUCGR</name>
<feature type="compositionally biased region" description="Polar residues" evidence="1">
    <location>
        <begin position="7"/>
        <end position="20"/>
    </location>
</feature>
<feature type="compositionally biased region" description="Polar residues" evidence="1">
    <location>
        <begin position="49"/>
        <end position="66"/>
    </location>
</feature>
<dbReference type="EMBL" id="VDEP01000040">
    <property type="protein sequence ID" value="KAA1135174.1"/>
    <property type="molecule type" value="Genomic_DNA"/>
</dbReference>
<evidence type="ECO:0000313" key="3">
    <source>
        <dbReference type="Proteomes" id="UP000325313"/>
    </source>
</evidence>
<evidence type="ECO:0000313" key="2">
    <source>
        <dbReference type="EMBL" id="KAA1135174.1"/>
    </source>
</evidence>
<feature type="region of interest" description="Disordered" evidence="1">
    <location>
        <begin position="1"/>
        <end position="20"/>
    </location>
</feature>
<comment type="caution">
    <text evidence="2">The sequence shown here is derived from an EMBL/GenBank/DDBJ whole genome shotgun (WGS) entry which is preliminary data.</text>
</comment>